<dbReference type="EMBL" id="JBBPCC010000013">
    <property type="protein sequence ID" value="MEK8130162.1"/>
    <property type="molecule type" value="Genomic_DNA"/>
</dbReference>
<dbReference type="Proteomes" id="UP001469365">
    <property type="component" value="Unassembled WGS sequence"/>
</dbReference>
<evidence type="ECO:0000313" key="2">
    <source>
        <dbReference type="Proteomes" id="UP001469365"/>
    </source>
</evidence>
<gene>
    <name evidence="1" type="ORF">WMW72_19850</name>
</gene>
<reference evidence="1 2" key="1">
    <citation type="submission" date="2024-04" db="EMBL/GenBank/DDBJ databases">
        <title>draft genome sequnece of Paenibacillus filicis.</title>
        <authorList>
            <person name="Kim D.-U."/>
        </authorList>
    </citation>
    <scope>NUCLEOTIDE SEQUENCE [LARGE SCALE GENOMIC DNA]</scope>
    <source>
        <strain evidence="1 2">KACC14197</strain>
    </source>
</reference>
<proteinExistence type="predicted"/>
<protein>
    <submittedName>
        <fullName evidence="1">Uncharacterized protein</fullName>
    </submittedName>
</protein>
<sequence>MKAFVRTWVLFGVLMILCTACGKQIPKIDPALLQSKSSLLVVTDPTLSADARQRLQNALTEWRNTKQLAFEWIPDVTSLTAEQLDKIKTTAYDYVFVAGHSLVQSTLPQAEEITNRKWLMMDNQVLRQTLAVKGSHITLKAVQESRLRSEWEEWVRQQIVSDRAIEWVTTSAYPIPSEWAPAEEAETIHLADAEGWQQQFQFAVKAHRPAWIAAFAPLDAAQLQRLRSAQVPVVDMNKTIVDLQWNELLLSLQQTMSTGTWKPGLQPYEEREIRIQKNL</sequence>
<keyword evidence="2" id="KW-1185">Reference proteome</keyword>
<accession>A0ABU9DMS5</accession>
<organism evidence="1 2">
    <name type="scientific">Paenibacillus filicis</name>
    <dbReference type="NCBI Taxonomy" id="669464"/>
    <lineage>
        <taxon>Bacteria</taxon>
        <taxon>Bacillati</taxon>
        <taxon>Bacillota</taxon>
        <taxon>Bacilli</taxon>
        <taxon>Bacillales</taxon>
        <taxon>Paenibacillaceae</taxon>
        <taxon>Paenibacillus</taxon>
    </lineage>
</organism>
<evidence type="ECO:0000313" key="1">
    <source>
        <dbReference type="EMBL" id="MEK8130162.1"/>
    </source>
</evidence>
<name>A0ABU9DMS5_9BACL</name>
<comment type="caution">
    <text evidence="1">The sequence shown here is derived from an EMBL/GenBank/DDBJ whole genome shotgun (WGS) entry which is preliminary data.</text>
</comment>